<keyword evidence="4" id="KW-0175">Coiled coil</keyword>
<evidence type="ECO:0000256" key="1">
    <source>
        <dbReference type="ARBA" id="ARBA00010923"/>
    </source>
</evidence>
<dbReference type="AlphaFoldDB" id="A0A9X1SI51"/>
<dbReference type="EMBL" id="JAJKFT010000010">
    <property type="protein sequence ID" value="MCC9630476.1"/>
    <property type="molecule type" value="Genomic_DNA"/>
</dbReference>
<evidence type="ECO:0000259" key="6">
    <source>
        <dbReference type="Pfam" id="PF01420"/>
    </source>
</evidence>
<keyword evidence="8" id="KW-1185">Reference proteome</keyword>
<dbReference type="CDD" id="cd17517">
    <property type="entry name" value="RMtype1_S_EcoKI_StySPI-TRD2-CR2_like"/>
    <property type="match status" value="1"/>
</dbReference>
<dbReference type="GO" id="GO:0004519">
    <property type="term" value="F:endonuclease activity"/>
    <property type="evidence" value="ECO:0007669"/>
    <property type="project" value="UniProtKB-KW"/>
</dbReference>
<protein>
    <submittedName>
        <fullName evidence="7">Restriction endonuclease subunit S</fullName>
        <ecNumber evidence="7">3.1.21.-</ecNumber>
    </submittedName>
</protein>
<evidence type="ECO:0000256" key="5">
    <source>
        <dbReference type="SAM" id="MobiDB-lite"/>
    </source>
</evidence>
<dbReference type="Pfam" id="PF01420">
    <property type="entry name" value="Methylase_S"/>
    <property type="match status" value="1"/>
</dbReference>
<name>A0A9X1SI51_9BACT</name>
<feature type="domain" description="Type I restriction modification DNA specificity" evidence="6">
    <location>
        <begin position="64"/>
        <end position="170"/>
    </location>
</feature>
<dbReference type="InterPro" id="IPR052021">
    <property type="entry name" value="Type-I_RS_S_subunit"/>
</dbReference>
<evidence type="ECO:0000256" key="2">
    <source>
        <dbReference type="ARBA" id="ARBA00022747"/>
    </source>
</evidence>
<dbReference type="RefSeq" id="WP_230221645.1">
    <property type="nucleotide sequence ID" value="NZ_JAJKFT010000010.1"/>
</dbReference>
<evidence type="ECO:0000256" key="3">
    <source>
        <dbReference type="ARBA" id="ARBA00023125"/>
    </source>
</evidence>
<dbReference type="Proteomes" id="UP001139103">
    <property type="component" value="Unassembled WGS sequence"/>
</dbReference>
<comment type="similarity">
    <text evidence="1">Belongs to the type-I restriction system S methylase family.</text>
</comment>
<evidence type="ECO:0000313" key="7">
    <source>
        <dbReference type="EMBL" id="MCC9630476.1"/>
    </source>
</evidence>
<dbReference type="PANTHER" id="PTHR30408">
    <property type="entry name" value="TYPE-1 RESTRICTION ENZYME ECOKI SPECIFICITY PROTEIN"/>
    <property type="match status" value="1"/>
</dbReference>
<dbReference type="Gene3D" id="3.90.220.20">
    <property type="entry name" value="DNA methylase specificity domains"/>
    <property type="match status" value="2"/>
</dbReference>
<keyword evidence="3" id="KW-0238">DNA-binding</keyword>
<dbReference type="SUPFAM" id="SSF116734">
    <property type="entry name" value="DNA methylase specificity domain"/>
    <property type="match status" value="2"/>
</dbReference>
<keyword evidence="7" id="KW-0540">Nuclease</keyword>
<dbReference type="GO" id="GO:0016787">
    <property type="term" value="F:hydrolase activity"/>
    <property type="evidence" value="ECO:0007669"/>
    <property type="project" value="UniProtKB-KW"/>
</dbReference>
<feature type="region of interest" description="Disordered" evidence="5">
    <location>
        <begin position="616"/>
        <end position="638"/>
    </location>
</feature>
<dbReference type="GO" id="GO:0009307">
    <property type="term" value="P:DNA restriction-modification system"/>
    <property type="evidence" value="ECO:0007669"/>
    <property type="project" value="UniProtKB-KW"/>
</dbReference>
<dbReference type="PANTHER" id="PTHR30408:SF12">
    <property type="entry name" value="TYPE I RESTRICTION ENZYME MJAVIII SPECIFICITY SUBUNIT"/>
    <property type="match status" value="1"/>
</dbReference>
<dbReference type="CDD" id="cd17526">
    <property type="entry name" value="RMtype1_S_Cje2232P-TRD2-CR2_like"/>
    <property type="match status" value="1"/>
</dbReference>
<comment type="caution">
    <text evidence="7">The sequence shown here is derived from an EMBL/GenBank/DDBJ whole genome shotgun (WGS) entry which is preliminary data.</text>
</comment>
<dbReference type="GO" id="GO:0003677">
    <property type="term" value="F:DNA binding"/>
    <property type="evidence" value="ECO:0007669"/>
    <property type="project" value="UniProtKB-KW"/>
</dbReference>
<organism evidence="7 8">
    <name type="scientific">Blastopirellula sediminis</name>
    <dbReference type="NCBI Taxonomy" id="2894196"/>
    <lineage>
        <taxon>Bacteria</taxon>
        <taxon>Pseudomonadati</taxon>
        <taxon>Planctomycetota</taxon>
        <taxon>Planctomycetia</taxon>
        <taxon>Pirellulales</taxon>
        <taxon>Pirellulaceae</taxon>
        <taxon>Blastopirellula</taxon>
    </lineage>
</organism>
<evidence type="ECO:0000313" key="8">
    <source>
        <dbReference type="Proteomes" id="UP001139103"/>
    </source>
</evidence>
<proteinExistence type="inferred from homology"/>
<dbReference type="EC" id="3.1.21.-" evidence="7"/>
<reference evidence="7" key="1">
    <citation type="submission" date="2021-11" db="EMBL/GenBank/DDBJ databases">
        <title>Genome sequence.</title>
        <authorList>
            <person name="Sun Q."/>
        </authorList>
    </citation>
    <scope>NUCLEOTIDE SEQUENCE</scope>
    <source>
        <strain evidence="7">JC732</strain>
    </source>
</reference>
<feature type="coiled-coil region" evidence="4">
    <location>
        <begin position="446"/>
        <end position="473"/>
    </location>
</feature>
<accession>A0A9X1SI51</accession>
<keyword evidence="7" id="KW-0255">Endonuclease</keyword>
<dbReference type="InterPro" id="IPR044946">
    <property type="entry name" value="Restrct_endonuc_typeI_TRD_sf"/>
</dbReference>
<sequence length="638" mass="71283">MFRTEWPVARLSQLLTDVQPGFARDPGDGDVGIAQLRTNNVDRNGELSLETVKRVDASEAELTKYSVTPGDVIFNNTNSPELVGKTAFFDLDGDWVLSNHMTRLRVNPEVVDPKFLARVLHFYWGMGFSGRRGKQWVNQAAVDARALSTFPIPLPTLSEQRRIVETLDEARDIRQLRQQAYGLTADLIPAIFHDMFGEELSEVQYVRLGAITSEIQYGTSTASAETGYTTLRIPNVVGDTVSYDELVTVPLSEAEAKKYFLSDHDMLFVRTNGNPEYVGRSAVFNRQLANEAGLNEQEVIFASYLIRLRLKEDSFEPEFVASYLRTPIGRRDVMRQSKTSAGQFNINTQGLKGLAIPAVPRDRQLRFIEVVREIDDLKRSLMYESQCIDLKLNRSLLAHAFSGELTAEWREANRELLEQEAAKRDKWLHEAGVKLTVADTKIEVKAKDQDDRHEDLNREQHELLRQIQSLELDASAGTFTLSTLTDSLVEPLDKLSVATVRRHLDVLTARGLVKSISRRAGAGGSIDVAFGNAYRLPKNNKQAVKTDSEADEVRMTELDRMSRQGRVFHETLTDQLTLSEKIAATSERLSAGNLAPVSGLYQEIGPDGELGKTVSIEKGKSLPPPSLEGGVYVKKGDE</sequence>
<evidence type="ECO:0000256" key="4">
    <source>
        <dbReference type="SAM" id="Coils"/>
    </source>
</evidence>
<keyword evidence="2" id="KW-0680">Restriction system</keyword>
<gene>
    <name evidence="7" type="ORF">LOC68_18940</name>
</gene>
<keyword evidence="7" id="KW-0378">Hydrolase</keyword>
<dbReference type="InterPro" id="IPR000055">
    <property type="entry name" value="Restrct_endonuc_typeI_TRD"/>
</dbReference>